<keyword evidence="3" id="KW-0496">Mitochondrion</keyword>
<dbReference type="EMBL" id="OVEO01000002">
    <property type="protein sequence ID" value="SPQ94533.1"/>
    <property type="molecule type" value="Genomic_DNA"/>
</dbReference>
<sequence length="217" mass="24130">MAGVCLVALALVLANPVGAGLVQSVMVDAIVEPVAAVRQRQADTDHNRTGSVTRTFLDATVAEIAGHLIMNRGITLIGPFGSGQVPAILLGYLYDTLVSKASRLTPEELPLPPSRTEFNRGSRLELLGPPTIYEIQYPTGQWDRPSRSLTCAKDDLKTIAEWRREIDAKMRLNGPDIDELIRRSQALQEGAVSFKKRIHVRNTRAQRIIRRLYHERK</sequence>
<dbReference type="Proteomes" id="UP000290189">
    <property type="component" value="Unassembled WGS sequence"/>
</dbReference>
<organism evidence="2 4">
    <name type="scientific">Plasmodiophora brassicae</name>
    <name type="common">Clubroot disease agent</name>
    <dbReference type="NCBI Taxonomy" id="37360"/>
    <lineage>
        <taxon>Eukaryota</taxon>
        <taxon>Sar</taxon>
        <taxon>Rhizaria</taxon>
        <taxon>Endomyxa</taxon>
        <taxon>Phytomyxea</taxon>
        <taxon>Plasmodiophorida</taxon>
        <taxon>Plasmodiophoridae</taxon>
        <taxon>Plasmodiophora</taxon>
    </lineage>
</organism>
<feature type="chain" id="PRO_5035990746" evidence="1">
    <location>
        <begin position="20"/>
        <end position="217"/>
    </location>
</feature>
<keyword evidence="4" id="KW-1185">Reference proteome</keyword>
<dbReference type="AlphaFoldDB" id="A0A0G4ITG2"/>
<name>A0A0G4ITG2_PLABS</name>
<accession>A0A0G4ITG2</accession>
<dbReference type="Proteomes" id="UP000039324">
    <property type="component" value="Unassembled WGS sequence"/>
</dbReference>
<dbReference type="EMBL" id="CDSF01000084">
    <property type="protein sequence ID" value="CEO98449.1"/>
    <property type="molecule type" value="Genomic_DNA"/>
</dbReference>
<geneLocation type="mitochondrion" evidence="3"/>
<evidence type="ECO:0000256" key="1">
    <source>
        <dbReference type="SAM" id="SignalP"/>
    </source>
</evidence>
<evidence type="ECO:0000313" key="5">
    <source>
        <dbReference type="Proteomes" id="UP000290189"/>
    </source>
</evidence>
<keyword evidence="1" id="KW-0732">Signal</keyword>
<proteinExistence type="predicted"/>
<evidence type="ECO:0000313" key="3">
    <source>
        <dbReference type="EMBL" id="SPQ94533.1"/>
    </source>
</evidence>
<feature type="signal peptide" evidence="1">
    <location>
        <begin position="1"/>
        <end position="19"/>
    </location>
</feature>
<gene>
    <name evidence="2" type="ORF">PBRA_006563</name>
    <name evidence="3" type="ORF">PLBR_LOCUS1748</name>
</gene>
<protein>
    <submittedName>
        <fullName evidence="2">Uncharacterized protein</fullName>
    </submittedName>
</protein>
<reference evidence="3 5" key="2">
    <citation type="submission" date="2018-03" db="EMBL/GenBank/DDBJ databases">
        <authorList>
            <person name="Fogelqvist J."/>
        </authorList>
    </citation>
    <scope>NUCLEOTIDE SEQUENCE [LARGE SCALE GENOMIC DNA]</scope>
</reference>
<reference evidence="2 4" key="1">
    <citation type="submission" date="2015-02" db="EMBL/GenBank/DDBJ databases">
        <authorList>
            <person name="Chooi Y.-H."/>
        </authorList>
    </citation>
    <scope>NUCLEOTIDE SEQUENCE [LARGE SCALE GENOMIC DNA]</scope>
    <source>
        <strain evidence="2">E3</strain>
    </source>
</reference>
<evidence type="ECO:0000313" key="4">
    <source>
        <dbReference type="Proteomes" id="UP000039324"/>
    </source>
</evidence>
<evidence type="ECO:0000313" key="2">
    <source>
        <dbReference type="EMBL" id="CEO98449.1"/>
    </source>
</evidence>